<dbReference type="Gene3D" id="1.20.1420.10">
    <property type="entry name" value="Talin, central domain"/>
    <property type="match status" value="1"/>
</dbReference>
<accession>A0A2J8S5F0</accession>
<protein>
    <submittedName>
        <fullName evidence="2">CCNDBP1 isoform 13</fullName>
    </submittedName>
    <submittedName>
        <fullName evidence="1">CCNDBP1 isoform 8</fullName>
    </submittedName>
</protein>
<dbReference type="EMBL" id="NDHI03003606">
    <property type="protein sequence ID" value="PNJ15991.1"/>
    <property type="molecule type" value="Genomic_DNA"/>
</dbReference>
<dbReference type="EMBL" id="NDHI03003606">
    <property type="protein sequence ID" value="PNJ15992.1"/>
    <property type="molecule type" value="Genomic_DNA"/>
</dbReference>
<organism evidence="2">
    <name type="scientific">Pongo abelii</name>
    <name type="common">Sumatran orangutan</name>
    <name type="synonym">Pongo pygmaeus abelii</name>
    <dbReference type="NCBI Taxonomy" id="9601"/>
    <lineage>
        <taxon>Eukaryota</taxon>
        <taxon>Metazoa</taxon>
        <taxon>Chordata</taxon>
        <taxon>Craniata</taxon>
        <taxon>Vertebrata</taxon>
        <taxon>Euteleostomi</taxon>
        <taxon>Mammalia</taxon>
        <taxon>Eutheria</taxon>
        <taxon>Euarchontoglires</taxon>
        <taxon>Primates</taxon>
        <taxon>Haplorrhini</taxon>
        <taxon>Catarrhini</taxon>
        <taxon>Hominidae</taxon>
        <taxon>Pongo</taxon>
    </lineage>
</organism>
<sequence>MASATAPAAAVPTLASPLGQLRHLAEELRLLLPRVRGNPEVL</sequence>
<comment type="caution">
    <text evidence="2">The sequence shown here is derived from an EMBL/GenBank/DDBJ whole genome shotgun (WGS) entry which is preliminary data.</text>
</comment>
<dbReference type="AlphaFoldDB" id="A0A2J8S5F0"/>
<gene>
    <name evidence="2" type="ORF">CR201_G0045994</name>
</gene>
<proteinExistence type="predicted"/>
<evidence type="ECO:0000313" key="2">
    <source>
        <dbReference type="EMBL" id="PNJ15992.1"/>
    </source>
</evidence>
<name>A0A2J8S5F0_PONAB</name>
<reference evidence="2" key="1">
    <citation type="submission" date="2017-12" db="EMBL/GenBank/DDBJ databases">
        <title>High-resolution comparative analysis of great ape genomes.</title>
        <authorList>
            <person name="Pollen A."/>
            <person name="Hastie A."/>
            <person name="Hormozdiari F."/>
            <person name="Dougherty M."/>
            <person name="Liu R."/>
            <person name="Chaisson M."/>
            <person name="Hoppe E."/>
            <person name="Hill C."/>
            <person name="Pang A."/>
            <person name="Hillier L."/>
            <person name="Baker C."/>
            <person name="Armstrong J."/>
            <person name="Shendure J."/>
            <person name="Paten B."/>
            <person name="Wilson R."/>
            <person name="Chao H."/>
            <person name="Schneider V."/>
            <person name="Ventura M."/>
            <person name="Kronenberg Z."/>
            <person name="Murali S."/>
            <person name="Gordon D."/>
            <person name="Cantsilieris S."/>
            <person name="Munson K."/>
            <person name="Nelson B."/>
            <person name="Raja A."/>
            <person name="Underwood J."/>
            <person name="Diekhans M."/>
            <person name="Fiddes I."/>
            <person name="Haussler D."/>
            <person name="Eichler E."/>
        </authorList>
    </citation>
    <scope>NUCLEOTIDE SEQUENCE [LARGE SCALE GENOMIC DNA]</scope>
    <source>
        <strain evidence="2">Susie</strain>
    </source>
</reference>
<evidence type="ECO:0000313" key="1">
    <source>
        <dbReference type="EMBL" id="PNJ15991.1"/>
    </source>
</evidence>